<reference evidence="1 2" key="1">
    <citation type="submission" date="2010-10" db="EMBL/GenBank/DDBJ databases">
        <authorList>
            <consortium name="The Broad Institute Genome Sequencing Platform"/>
            <person name="Ward D."/>
            <person name="Earl A."/>
            <person name="Feldgarden M."/>
            <person name="Young S.K."/>
            <person name="Gargeya S."/>
            <person name="Zeng Q."/>
            <person name="Alvarado L."/>
            <person name="Berlin A."/>
            <person name="Bochicchio J."/>
            <person name="Chapman S.B."/>
            <person name="Chen Z."/>
            <person name="Freedman E."/>
            <person name="Gellesch M."/>
            <person name="Goldberg J."/>
            <person name="Griggs A."/>
            <person name="Gujja S."/>
            <person name="Heilman E."/>
            <person name="Heiman D."/>
            <person name="Howarth C."/>
            <person name="Mehta T."/>
            <person name="Neiman D."/>
            <person name="Pearson M."/>
            <person name="Roberts A."/>
            <person name="Saif S."/>
            <person name="Shea T."/>
            <person name="Shenoy N."/>
            <person name="Sisk P."/>
            <person name="Stolte C."/>
            <person name="Sykes S."/>
            <person name="White J."/>
            <person name="Yandava C."/>
            <person name="Allen-Vercoe E."/>
            <person name="Sibley C."/>
            <person name="Ambrose C.E."/>
            <person name="Strauss J."/>
            <person name="Daigneault M."/>
            <person name="Haas B."/>
            <person name="Nusbaum C."/>
            <person name="Birren B."/>
        </authorList>
    </citation>
    <scope>NUCLEOTIDE SEQUENCE [LARGE SCALE GENOMIC DNA]</scope>
    <source>
        <strain evidence="1 2">3_1_6</strain>
    </source>
</reference>
<gene>
    <name evidence="1" type="ORF">HMPREF0179_01570</name>
</gene>
<organism evidence="1 2">
    <name type="scientific">Bilophila wadsworthia (strain 3_1_6)</name>
    <dbReference type="NCBI Taxonomy" id="563192"/>
    <lineage>
        <taxon>Bacteria</taxon>
        <taxon>Pseudomonadati</taxon>
        <taxon>Thermodesulfobacteriota</taxon>
        <taxon>Desulfovibrionia</taxon>
        <taxon>Desulfovibrionales</taxon>
        <taxon>Desulfovibrionaceae</taxon>
        <taxon>Bilophila</taxon>
    </lineage>
</organism>
<dbReference type="RefSeq" id="WP_005026898.1">
    <property type="nucleotide sequence ID" value="NZ_KE150238.1"/>
</dbReference>
<reference evidence="1 2" key="2">
    <citation type="submission" date="2013-04" db="EMBL/GenBank/DDBJ databases">
        <title>The Genome Sequence of Bilophila wadsworthia 3_1_6.</title>
        <authorList>
            <consortium name="The Broad Institute Genomics Platform"/>
            <person name="Earl A."/>
            <person name="Ward D."/>
            <person name="Feldgarden M."/>
            <person name="Gevers D."/>
            <person name="Sibley C."/>
            <person name="Strauss J."/>
            <person name="Allen-Vercoe E."/>
            <person name="Walker B."/>
            <person name="Young S."/>
            <person name="Zeng Q."/>
            <person name="Gargeya S."/>
            <person name="Fitzgerald M."/>
            <person name="Haas B."/>
            <person name="Abouelleil A."/>
            <person name="Allen A.W."/>
            <person name="Alvarado L."/>
            <person name="Arachchi H.M."/>
            <person name="Berlin A.M."/>
            <person name="Chapman S.B."/>
            <person name="Gainer-Dewar J."/>
            <person name="Goldberg J."/>
            <person name="Griggs A."/>
            <person name="Gujja S."/>
            <person name="Hansen M."/>
            <person name="Howarth C."/>
            <person name="Imamovic A."/>
            <person name="Ireland A."/>
            <person name="Larimer J."/>
            <person name="McCowan C."/>
            <person name="Murphy C."/>
            <person name="Pearson M."/>
            <person name="Poon T.W."/>
            <person name="Priest M."/>
            <person name="Roberts A."/>
            <person name="Saif S."/>
            <person name="Shea T."/>
            <person name="Sisk P."/>
            <person name="Sykes S."/>
            <person name="Wortman J."/>
            <person name="Nusbaum C."/>
            <person name="Birren B."/>
        </authorList>
    </citation>
    <scope>NUCLEOTIDE SEQUENCE [LARGE SCALE GENOMIC DNA]</scope>
    <source>
        <strain evidence="1 2">3_1_6</strain>
    </source>
</reference>
<dbReference type="EMBL" id="ADCP02000001">
    <property type="protein sequence ID" value="EFV44669.1"/>
    <property type="molecule type" value="Genomic_DNA"/>
</dbReference>
<accession>E5Y5V7</accession>
<dbReference type="GeneID" id="78086690"/>
<dbReference type="STRING" id="563192.HMPREF0179_01570"/>
<evidence type="ECO:0000313" key="2">
    <source>
        <dbReference type="Proteomes" id="UP000006034"/>
    </source>
</evidence>
<dbReference type="AlphaFoldDB" id="E5Y5V7"/>
<dbReference type="Proteomes" id="UP000006034">
    <property type="component" value="Unassembled WGS sequence"/>
</dbReference>
<dbReference type="GO" id="GO:0019068">
    <property type="term" value="P:virion assembly"/>
    <property type="evidence" value="ECO:0007669"/>
    <property type="project" value="InterPro"/>
</dbReference>
<protein>
    <submittedName>
        <fullName evidence="1">Uncharacterized protein</fullName>
    </submittedName>
</protein>
<dbReference type="HOGENOM" id="CLU_164696_0_0_7"/>
<dbReference type="InterPro" id="IPR008018">
    <property type="entry name" value="Phage_tail_attach_FII"/>
</dbReference>
<dbReference type="OrthoDB" id="9802430at2"/>
<dbReference type="Pfam" id="PF05354">
    <property type="entry name" value="Phage_attach"/>
    <property type="match status" value="1"/>
</dbReference>
<proteinExistence type="predicted"/>
<evidence type="ECO:0000313" key="1">
    <source>
        <dbReference type="EMBL" id="EFV44669.1"/>
    </source>
</evidence>
<comment type="caution">
    <text evidence="1">The sequence shown here is derived from an EMBL/GenBank/DDBJ whole genome shotgun (WGS) entry which is preliminary data.</text>
</comment>
<keyword evidence="2" id="KW-1185">Reference proteome</keyword>
<sequence>MNQSFFKEILEQEIHSVFLNPAEFGESVTLEGRTLDAVVDRPEIAWPEADDRPGVSHKLVVLLVALSDFPDELYPGTSVTFNGERWFVATADREALRTIRLYREAA</sequence>
<dbReference type="eggNOG" id="ENOG5031HMN">
    <property type="taxonomic scope" value="Bacteria"/>
</dbReference>
<name>E5Y5V7_BILW3</name>